<feature type="compositionally biased region" description="Acidic residues" evidence="1">
    <location>
        <begin position="45"/>
        <end position="54"/>
    </location>
</feature>
<feature type="compositionally biased region" description="Basic residues" evidence="1">
    <location>
        <begin position="105"/>
        <end position="115"/>
    </location>
</feature>
<feature type="region of interest" description="Disordered" evidence="1">
    <location>
        <begin position="218"/>
        <end position="249"/>
    </location>
</feature>
<feature type="compositionally biased region" description="Acidic residues" evidence="1">
    <location>
        <begin position="631"/>
        <end position="648"/>
    </location>
</feature>
<dbReference type="OrthoDB" id="205993at2759"/>
<evidence type="ECO:0000313" key="2">
    <source>
        <dbReference type="EMBL" id="ORX44950.1"/>
    </source>
</evidence>
<feature type="compositionally biased region" description="Acidic residues" evidence="1">
    <location>
        <begin position="227"/>
        <end position="241"/>
    </location>
</feature>
<proteinExistence type="predicted"/>
<evidence type="ECO:0000313" key="3">
    <source>
        <dbReference type="Proteomes" id="UP000242146"/>
    </source>
</evidence>
<dbReference type="InterPro" id="IPR006994">
    <property type="entry name" value="TCF25/Rqc1"/>
</dbReference>
<protein>
    <submittedName>
        <fullName evidence="2">DUF654-domain-containing protein</fullName>
    </submittedName>
</protein>
<feature type="compositionally biased region" description="Basic residues" evidence="1">
    <location>
        <begin position="80"/>
        <end position="89"/>
    </location>
</feature>
<dbReference type="Pfam" id="PF04910">
    <property type="entry name" value="Tcf25"/>
    <property type="match status" value="1"/>
</dbReference>
<dbReference type="GO" id="GO:1990112">
    <property type="term" value="C:RQC complex"/>
    <property type="evidence" value="ECO:0007669"/>
    <property type="project" value="TreeGrafter"/>
</dbReference>
<feature type="region of interest" description="Disordered" evidence="1">
    <location>
        <begin position="620"/>
        <end position="654"/>
    </location>
</feature>
<keyword evidence="3" id="KW-1185">Reference proteome</keyword>
<dbReference type="Gene3D" id="1.25.40.10">
    <property type="entry name" value="Tetratricopeptide repeat domain"/>
    <property type="match status" value="1"/>
</dbReference>
<gene>
    <name evidence="2" type="ORF">DM01DRAFT_318341</name>
</gene>
<sequence>MSSRALRRIQKEKLFLQEEPSDEEASDHEPAPATAINPFDLLNNGDDDDQDDNDDTHTQEPAVSPKDDDQDALTPSMTPVKKKKKKAKKTGLPPMDDQPAPSNSKKSKKKNKKKTTQVDDMSMQDLDALLENMNQETPNTTSSQDQPVNPQHALSRPAQALLSIQARYLDPEAEMKRLFGSRIVNREARPSGKLLKKTKLATPKADWPMYHKQGLTMKRWAPPLDGDNNDDDSSGDGDDTSNTDLDSFTFDHQGSYQDIQLAYAGAIERMDPNTLVMLSRQHPYHIDTLLQLSEIAKQQGDWTVAGDCIDRALYASERALHPHCLLGPGTARLPFQRSENRSFYSALVRHVQFLTRRGCWRTAFEFNKLLFSLSPLDDPTGSLLTMDYHALCAHEYQYVVDLVTHWQADGNVYPRDLHSLPNLAYSSAYALYKLDQVDLAADALKQAITLFPGVASALLEKLDVSAKVDTSPIDEYLQLLTAMYVDRCHQLWKEPEVLSWLSETVAGVKDSSRALHALPIDWEAGKYQPVSPVPLNVCRHVLFLDQRDILALLPRSVTQNTNFHVNDPLPPHDSVTGYTLDQSNWRSARQGVDGLIQMIQNVFGRYSNDPQQLRAMLEQQRDQLPGSFPEGADDIDEDGLPEDHDEEVAPGADT</sequence>
<dbReference type="EMBL" id="MCGT01000045">
    <property type="protein sequence ID" value="ORX44950.1"/>
    <property type="molecule type" value="Genomic_DNA"/>
</dbReference>
<reference evidence="2 3" key="1">
    <citation type="submission" date="2016-07" db="EMBL/GenBank/DDBJ databases">
        <title>Pervasive Adenine N6-methylation of Active Genes in Fungi.</title>
        <authorList>
            <consortium name="DOE Joint Genome Institute"/>
            <person name="Mondo S.J."/>
            <person name="Dannebaum R.O."/>
            <person name="Kuo R.C."/>
            <person name="Labutti K."/>
            <person name="Haridas S."/>
            <person name="Kuo A."/>
            <person name="Salamov A."/>
            <person name="Ahrendt S.R."/>
            <person name="Lipzen A."/>
            <person name="Sullivan W."/>
            <person name="Andreopoulos W.B."/>
            <person name="Clum A."/>
            <person name="Lindquist E."/>
            <person name="Daum C."/>
            <person name="Ramamoorthy G.K."/>
            <person name="Gryganskyi A."/>
            <person name="Culley D."/>
            <person name="Magnuson J.K."/>
            <person name="James T.Y."/>
            <person name="O'Malley M.A."/>
            <person name="Stajich J.E."/>
            <person name="Spatafora J.W."/>
            <person name="Visel A."/>
            <person name="Grigoriev I.V."/>
        </authorList>
    </citation>
    <scope>NUCLEOTIDE SEQUENCE [LARGE SCALE GENOMIC DNA]</scope>
    <source>
        <strain evidence="2 3">NRRL 3301</strain>
    </source>
</reference>
<feature type="region of interest" description="Disordered" evidence="1">
    <location>
        <begin position="1"/>
        <end position="121"/>
    </location>
</feature>
<evidence type="ECO:0000256" key="1">
    <source>
        <dbReference type="SAM" id="MobiDB-lite"/>
    </source>
</evidence>
<dbReference type="STRING" id="101127.A0A1X2G4S7"/>
<accession>A0A1X2G4S7</accession>
<dbReference type="GO" id="GO:1990116">
    <property type="term" value="P:ribosome-associated ubiquitin-dependent protein catabolic process"/>
    <property type="evidence" value="ECO:0007669"/>
    <property type="project" value="TreeGrafter"/>
</dbReference>
<dbReference type="GO" id="GO:0072344">
    <property type="term" value="P:rescue of stalled ribosome"/>
    <property type="evidence" value="ECO:0007669"/>
    <property type="project" value="TreeGrafter"/>
</dbReference>
<dbReference type="InterPro" id="IPR011990">
    <property type="entry name" value="TPR-like_helical_dom_sf"/>
</dbReference>
<comment type="caution">
    <text evidence="2">The sequence shown here is derived from an EMBL/GenBank/DDBJ whole genome shotgun (WGS) entry which is preliminary data.</text>
</comment>
<organism evidence="2 3">
    <name type="scientific">Hesseltinella vesiculosa</name>
    <dbReference type="NCBI Taxonomy" id="101127"/>
    <lineage>
        <taxon>Eukaryota</taxon>
        <taxon>Fungi</taxon>
        <taxon>Fungi incertae sedis</taxon>
        <taxon>Mucoromycota</taxon>
        <taxon>Mucoromycotina</taxon>
        <taxon>Mucoromycetes</taxon>
        <taxon>Mucorales</taxon>
        <taxon>Cunninghamellaceae</taxon>
        <taxon>Hesseltinella</taxon>
    </lineage>
</organism>
<dbReference type="AlphaFoldDB" id="A0A1X2G4S7"/>
<dbReference type="PANTHER" id="PTHR22684">
    <property type="entry name" value="NULP1-RELATED"/>
    <property type="match status" value="1"/>
</dbReference>
<dbReference type="Proteomes" id="UP000242146">
    <property type="component" value="Unassembled WGS sequence"/>
</dbReference>
<dbReference type="SUPFAM" id="SSF48452">
    <property type="entry name" value="TPR-like"/>
    <property type="match status" value="1"/>
</dbReference>
<dbReference type="PANTHER" id="PTHR22684:SF0">
    <property type="entry name" value="RIBOSOME QUALITY CONTROL COMPLEX SUBUNIT TCF25"/>
    <property type="match status" value="1"/>
</dbReference>
<name>A0A1X2G4S7_9FUNG</name>